<protein>
    <submittedName>
        <fullName evidence="1">Uncharacterized protein</fullName>
    </submittedName>
</protein>
<reference evidence="1 2" key="1">
    <citation type="submission" date="2024-02" db="EMBL/GenBank/DDBJ databases">
        <title>Roseibium algae sp. nov., isolated from marine alga (Grateloupia sp.), showing potential in myo-inositol conversion.</title>
        <authorList>
            <person name="Wang Y."/>
        </authorList>
    </citation>
    <scope>NUCLEOTIDE SEQUENCE [LARGE SCALE GENOMIC DNA]</scope>
    <source>
        <strain evidence="1 2">H3510</strain>
    </source>
</reference>
<gene>
    <name evidence="1" type="ORF">V6575_13725</name>
</gene>
<comment type="caution">
    <text evidence="1">The sequence shown here is derived from an EMBL/GenBank/DDBJ whole genome shotgun (WGS) entry which is preliminary data.</text>
</comment>
<dbReference type="Proteomes" id="UP001385499">
    <property type="component" value="Unassembled WGS sequence"/>
</dbReference>
<organism evidence="1 2">
    <name type="scientific">Roseibium algae</name>
    <dbReference type="NCBI Taxonomy" id="3123038"/>
    <lineage>
        <taxon>Bacteria</taxon>
        <taxon>Pseudomonadati</taxon>
        <taxon>Pseudomonadota</taxon>
        <taxon>Alphaproteobacteria</taxon>
        <taxon>Hyphomicrobiales</taxon>
        <taxon>Stappiaceae</taxon>
        <taxon>Roseibium</taxon>
    </lineage>
</organism>
<dbReference type="EMBL" id="JBAKIA010000009">
    <property type="protein sequence ID" value="MEJ8475149.1"/>
    <property type="molecule type" value="Genomic_DNA"/>
</dbReference>
<evidence type="ECO:0000313" key="2">
    <source>
        <dbReference type="Proteomes" id="UP001385499"/>
    </source>
</evidence>
<proteinExistence type="predicted"/>
<sequence>MPFQQVEPITRIDDGSITIAGGGPRAPSKGKATRLNQLVFDYTRAAVNALQRNASSENFSIDASEGDKRTLWESRTRTTW</sequence>
<accession>A0ABU8TLV3</accession>
<dbReference type="RefSeq" id="WP_340275061.1">
    <property type="nucleotide sequence ID" value="NZ_JBAKIA010000009.1"/>
</dbReference>
<evidence type="ECO:0000313" key="1">
    <source>
        <dbReference type="EMBL" id="MEJ8475149.1"/>
    </source>
</evidence>
<keyword evidence="2" id="KW-1185">Reference proteome</keyword>
<name>A0ABU8TLV3_9HYPH</name>